<dbReference type="RefSeq" id="WP_065101464.1">
    <property type="nucleotide sequence ID" value="NZ_AYYR01000013.1"/>
</dbReference>
<dbReference type="InterPro" id="IPR018672">
    <property type="entry name" value="DUF2140"/>
</dbReference>
<evidence type="ECO:0000313" key="3">
    <source>
        <dbReference type="Proteomes" id="UP000051845"/>
    </source>
</evidence>
<dbReference type="PATRIC" id="fig|1423733.4.peg.448"/>
<dbReference type="AlphaFoldDB" id="A0A0R2BEB8"/>
<dbReference type="EMBL" id="AYYR01000013">
    <property type="protein sequence ID" value="KRM77184.1"/>
    <property type="molecule type" value="Genomic_DNA"/>
</dbReference>
<evidence type="ECO:0000256" key="1">
    <source>
        <dbReference type="SAM" id="Phobius"/>
    </source>
</evidence>
<keyword evidence="1" id="KW-0812">Transmembrane</keyword>
<dbReference type="Pfam" id="PF09911">
    <property type="entry name" value="DUF2140"/>
    <property type="match status" value="1"/>
</dbReference>
<accession>A0A0R2BEB8</accession>
<dbReference type="STRING" id="33960.TY91_07295"/>
<keyword evidence="1" id="KW-0472">Membrane</keyword>
<gene>
    <name evidence="2" type="ORF">FC82_GL000426</name>
</gene>
<comment type="caution">
    <text evidence="2">The sequence shown here is derived from an EMBL/GenBank/DDBJ whole genome shotgun (WGS) entry which is preliminary data.</text>
</comment>
<organism evidence="2 3">
    <name type="scientific">Secundilactobacillus collinoides DSM 20515 = JCM 1123</name>
    <dbReference type="NCBI Taxonomy" id="1423733"/>
    <lineage>
        <taxon>Bacteria</taxon>
        <taxon>Bacillati</taxon>
        <taxon>Bacillota</taxon>
        <taxon>Bacilli</taxon>
        <taxon>Lactobacillales</taxon>
        <taxon>Lactobacillaceae</taxon>
        <taxon>Secundilactobacillus</taxon>
    </lineage>
</organism>
<reference evidence="2 3" key="1">
    <citation type="journal article" date="2015" name="Genome Announc.">
        <title>Expanding the biotechnology potential of lactobacilli through comparative genomics of 213 strains and associated genera.</title>
        <authorList>
            <person name="Sun Z."/>
            <person name="Harris H.M."/>
            <person name="McCann A."/>
            <person name="Guo C."/>
            <person name="Argimon S."/>
            <person name="Zhang W."/>
            <person name="Yang X."/>
            <person name="Jeffery I.B."/>
            <person name="Cooney J.C."/>
            <person name="Kagawa T.F."/>
            <person name="Liu W."/>
            <person name="Song Y."/>
            <person name="Salvetti E."/>
            <person name="Wrobel A."/>
            <person name="Rasinkangas P."/>
            <person name="Parkhill J."/>
            <person name="Rea M.C."/>
            <person name="O'Sullivan O."/>
            <person name="Ritari J."/>
            <person name="Douillard F.P."/>
            <person name="Paul Ross R."/>
            <person name="Yang R."/>
            <person name="Briner A.E."/>
            <person name="Felis G.E."/>
            <person name="de Vos W.M."/>
            <person name="Barrangou R."/>
            <person name="Klaenhammer T.R."/>
            <person name="Caufield P.W."/>
            <person name="Cui Y."/>
            <person name="Zhang H."/>
            <person name="O'Toole P.W."/>
        </authorList>
    </citation>
    <scope>NUCLEOTIDE SEQUENCE [LARGE SCALE GENOMIC DNA]</scope>
    <source>
        <strain evidence="2 3">DSM 20515</strain>
    </source>
</reference>
<evidence type="ECO:0000313" key="2">
    <source>
        <dbReference type="EMBL" id="KRM77184.1"/>
    </source>
</evidence>
<evidence type="ECO:0008006" key="4">
    <source>
        <dbReference type="Google" id="ProtNLM"/>
    </source>
</evidence>
<sequence>MVKRAAQTKTKKPVNPWKWGFLGLVIVIVLAFIFLLTQFTGASSVKQPATTTSKSAASFNVSLNKKQLNAMSDYYLDRFQDKSDSQMNYKFHVKNDAVVTGQTKVLGITVHFGLSLTPKLLKNGNVQLKAKKLAVGQLSVPVSAVMSYIKKSYNLPKWVVLDTSNKTITLNLNAFRTKGVQYRATKIDMSGAGKFEFKVLIPKK</sequence>
<dbReference type="Proteomes" id="UP000051845">
    <property type="component" value="Unassembled WGS sequence"/>
</dbReference>
<keyword evidence="1" id="KW-1133">Transmembrane helix</keyword>
<proteinExistence type="predicted"/>
<feature type="transmembrane region" description="Helical" evidence="1">
    <location>
        <begin position="21"/>
        <end position="39"/>
    </location>
</feature>
<protein>
    <recommendedName>
        <fullName evidence="4">Extracellular protein</fullName>
    </recommendedName>
</protein>
<name>A0A0R2BEB8_SECCO</name>